<feature type="signal peptide" evidence="3">
    <location>
        <begin position="1"/>
        <end position="22"/>
    </location>
</feature>
<comment type="subcellular location">
    <subcellularLocation>
        <location evidence="1">Secreted</location>
    </subcellularLocation>
</comment>
<keyword evidence="2" id="KW-0964">Secreted</keyword>
<dbReference type="GO" id="GO:0005576">
    <property type="term" value="C:extracellular region"/>
    <property type="evidence" value="ECO:0007669"/>
    <property type="project" value="UniProtKB-SubCell"/>
</dbReference>
<dbReference type="InterPro" id="IPR004214">
    <property type="entry name" value="Conotoxin"/>
</dbReference>
<reference evidence="4" key="1">
    <citation type="journal article" date="2015" name="Proc. Natl. Acad. Sci. U.S.A.">
        <title>Optimized deep-targeted proteotranscriptomic profiling reveals unexplored Conus toxin diversity and novel cysteine frameworks.</title>
        <authorList>
            <person name="Lavergne V."/>
            <person name="Harliwong I."/>
            <person name="Jones A."/>
            <person name="Miller D."/>
            <person name="Taft R.J."/>
            <person name="Alewood P.F."/>
        </authorList>
    </citation>
    <scope>NUCLEOTIDE SEQUENCE</scope>
    <source>
        <tissue evidence="4">Venom Duct</tissue>
    </source>
</reference>
<dbReference type="GO" id="GO:0008200">
    <property type="term" value="F:ion channel inhibitor activity"/>
    <property type="evidence" value="ECO:0007669"/>
    <property type="project" value="InterPro"/>
</dbReference>
<dbReference type="EMBL" id="AK443098">
    <property type="protein sequence ID" value="BAS22532.1"/>
    <property type="molecule type" value="mRNA"/>
</dbReference>
<dbReference type="Pfam" id="PF02950">
    <property type="entry name" value="Conotoxin"/>
    <property type="match status" value="2"/>
</dbReference>
<protein>
    <submittedName>
        <fullName evidence="4">Conotoxin Superfamily O1</fullName>
    </submittedName>
</protein>
<feature type="chain" id="PRO_5005483785" evidence="3">
    <location>
        <begin position="23"/>
        <end position="98"/>
    </location>
</feature>
<evidence type="ECO:0000313" key="4">
    <source>
        <dbReference type="EMBL" id="BAS22532.1"/>
    </source>
</evidence>
<accession>A0A0K2S662</accession>
<proteinExistence type="evidence at transcript level"/>
<name>A0A0K2S662_CONEP</name>
<evidence type="ECO:0000256" key="1">
    <source>
        <dbReference type="ARBA" id="ARBA00004613"/>
    </source>
</evidence>
<dbReference type="AlphaFoldDB" id="A0A0K2S662"/>
<keyword evidence="3" id="KW-0732">Signal</keyword>
<sequence length="98" mass="10888">MKLTCMMIVAVLFLTAWTFATADDPRDGLGNLFSKTQHEMKNPTDDPRNGLGNLFSNVHHEMKNPEDSKLDKKCLGFGEACLMFYSDCCSFCVGAVCL</sequence>
<organism evidence="4">
    <name type="scientific">Conus episcopatus</name>
    <name type="common">Bishop's cone</name>
    <dbReference type="NCBI Taxonomy" id="88764"/>
    <lineage>
        <taxon>Eukaryota</taxon>
        <taxon>Metazoa</taxon>
        <taxon>Spiralia</taxon>
        <taxon>Lophotrochozoa</taxon>
        <taxon>Mollusca</taxon>
        <taxon>Gastropoda</taxon>
        <taxon>Caenogastropoda</taxon>
        <taxon>Neogastropoda</taxon>
        <taxon>Conoidea</taxon>
        <taxon>Conidae</taxon>
        <taxon>Conus</taxon>
        <taxon>Darioconus</taxon>
    </lineage>
</organism>
<evidence type="ECO:0000256" key="2">
    <source>
        <dbReference type="ARBA" id="ARBA00022525"/>
    </source>
</evidence>
<evidence type="ECO:0000256" key="3">
    <source>
        <dbReference type="SAM" id="SignalP"/>
    </source>
</evidence>